<dbReference type="Pfam" id="PF10604">
    <property type="entry name" value="Polyketide_cyc2"/>
    <property type="match status" value="1"/>
</dbReference>
<dbReference type="InterPro" id="IPR023393">
    <property type="entry name" value="START-like_dom_sf"/>
</dbReference>
<dbReference type="Proteomes" id="UP001551482">
    <property type="component" value="Unassembled WGS sequence"/>
</dbReference>
<name>A0ABV3DL99_9ACTN</name>
<reference evidence="1 2" key="1">
    <citation type="submission" date="2024-06" db="EMBL/GenBank/DDBJ databases">
        <title>The Natural Products Discovery Center: Release of the First 8490 Sequenced Strains for Exploring Actinobacteria Biosynthetic Diversity.</title>
        <authorList>
            <person name="Kalkreuter E."/>
            <person name="Kautsar S.A."/>
            <person name="Yang D."/>
            <person name="Bader C.D."/>
            <person name="Teijaro C.N."/>
            <person name="Fluegel L."/>
            <person name="Davis C.M."/>
            <person name="Simpson J.R."/>
            <person name="Lauterbach L."/>
            <person name="Steele A.D."/>
            <person name="Gui C."/>
            <person name="Meng S."/>
            <person name="Li G."/>
            <person name="Viehrig K."/>
            <person name="Ye F."/>
            <person name="Su P."/>
            <person name="Kiefer A.F."/>
            <person name="Nichols A."/>
            <person name="Cepeda A.J."/>
            <person name="Yan W."/>
            <person name="Fan B."/>
            <person name="Jiang Y."/>
            <person name="Adhikari A."/>
            <person name="Zheng C.-J."/>
            <person name="Schuster L."/>
            <person name="Cowan T.M."/>
            <person name="Smanski M.J."/>
            <person name="Chevrette M.G."/>
            <person name="De Carvalho L.P.S."/>
            <person name="Shen B."/>
        </authorList>
    </citation>
    <scope>NUCLEOTIDE SEQUENCE [LARGE SCALE GENOMIC DNA]</scope>
    <source>
        <strain evidence="1 2">NPDC048946</strain>
    </source>
</reference>
<dbReference type="RefSeq" id="WP_358355590.1">
    <property type="nucleotide sequence ID" value="NZ_JBEZFP010000047.1"/>
</dbReference>
<dbReference type="SUPFAM" id="SSF55961">
    <property type="entry name" value="Bet v1-like"/>
    <property type="match status" value="1"/>
</dbReference>
<dbReference type="CDD" id="cd07821">
    <property type="entry name" value="PYR_PYL_RCAR_like"/>
    <property type="match status" value="1"/>
</dbReference>
<gene>
    <name evidence="1" type="ORF">AB0C36_19355</name>
</gene>
<dbReference type="Gene3D" id="3.30.530.20">
    <property type="match status" value="1"/>
</dbReference>
<dbReference type="InterPro" id="IPR019587">
    <property type="entry name" value="Polyketide_cyclase/dehydratase"/>
</dbReference>
<comment type="caution">
    <text evidence="1">The sequence shown here is derived from an EMBL/GenBank/DDBJ whole genome shotgun (WGS) entry which is preliminary data.</text>
</comment>
<evidence type="ECO:0000313" key="2">
    <source>
        <dbReference type="Proteomes" id="UP001551482"/>
    </source>
</evidence>
<dbReference type="EMBL" id="JBEZFP010000047">
    <property type="protein sequence ID" value="MEU8135664.1"/>
    <property type="molecule type" value="Genomic_DNA"/>
</dbReference>
<protein>
    <submittedName>
        <fullName evidence="1">SRPBCC family protein</fullName>
    </submittedName>
</protein>
<proteinExistence type="predicted"/>
<accession>A0ABV3DL99</accession>
<sequence>MKYTLRAEPIEFVQTAPRRRSWTADLAAPPQQVFAALTDDPDTWKTWFPNFRGGRWLAAAPDGGHGVGARREVRLVKPVVFHETVMAYEEPTRWAYRIDGLTVPMCHALIEEWAIEERGTGSRVTWTFAADPMPLIAFTLRFMPWAMSSTFHRAMKRLDRKLAPVSA</sequence>
<organism evidence="1 2">
    <name type="scientific">Streptodolium elevatio</name>
    <dbReference type="NCBI Taxonomy" id="3157996"/>
    <lineage>
        <taxon>Bacteria</taxon>
        <taxon>Bacillati</taxon>
        <taxon>Actinomycetota</taxon>
        <taxon>Actinomycetes</taxon>
        <taxon>Kitasatosporales</taxon>
        <taxon>Streptomycetaceae</taxon>
        <taxon>Streptodolium</taxon>
    </lineage>
</organism>
<keyword evidence="2" id="KW-1185">Reference proteome</keyword>
<evidence type="ECO:0000313" key="1">
    <source>
        <dbReference type="EMBL" id="MEU8135664.1"/>
    </source>
</evidence>